<name>A0A9Q9ZMY1_CYPCA</name>
<organism evidence="1">
    <name type="scientific">Cyprinus carpio</name>
    <name type="common">Common carp</name>
    <dbReference type="NCBI Taxonomy" id="7962"/>
    <lineage>
        <taxon>Eukaryota</taxon>
        <taxon>Metazoa</taxon>
        <taxon>Chordata</taxon>
        <taxon>Craniata</taxon>
        <taxon>Vertebrata</taxon>
        <taxon>Euteleostomi</taxon>
        <taxon>Actinopterygii</taxon>
        <taxon>Neopterygii</taxon>
        <taxon>Teleostei</taxon>
        <taxon>Ostariophysi</taxon>
        <taxon>Cypriniformes</taxon>
        <taxon>Cyprinidae</taxon>
        <taxon>Cyprininae</taxon>
        <taxon>Cyprinus</taxon>
    </lineage>
</organism>
<accession>A0A9Q9ZMY1</accession>
<dbReference type="RefSeq" id="XP_042567459.1">
    <property type="nucleotide sequence ID" value="XM_042711525.1"/>
</dbReference>
<dbReference type="InterPro" id="IPR052728">
    <property type="entry name" value="O2_lipid_transport_reg"/>
</dbReference>
<reference evidence="1" key="1">
    <citation type="submission" date="2025-08" db="UniProtKB">
        <authorList>
            <consortium name="RefSeq"/>
        </authorList>
    </citation>
    <scope>IDENTIFICATION</scope>
    <source>
        <tissue evidence="1">Muscle</tissue>
    </source>
</reference>
<dbReference type="PANTHER" id="PTHR11161:SF0">
    <property type="entry name" value="O-ACYLTRANSFERASE LIKE PROTEIN"/>
    <property type="match status" value="1"/>
</dbReference>
<dbReference type="Proteomes" id="UP001155660">
    <property type="component" value="Chromosome A21"/>
</dbReference>
<sequence>MALLVGLAYVLRDVPPYLSLSHAVYQGTHRSLWALALVWIILDCEEGYGGFVDKILSLGLWAPLSDISFDCYLIHPIIIILYNGNQETTIHNTDSNFVSIAFK</sequence>
<proteinExistence type="predicted"/>
<dbReference type="AlphaFoldDB" id="A0A9Q9ZMY1"/>
<dbReference type="PANTHER" id="PTHR11161">
    <property type="entry name" value="O-ACYLTRANSFERASE"/>
    <property type="match status" value="1"/>
</dbReference>
<dbReference type="GeneID" id="122134784"/>
<dbReference type="OrthoDB" id="118951at2759"/>
<evidence type="ECO:0000313" key="1">
    <source>
        <dbReference type="RefSeq" id="XP_042567459.1"/>
    </source>
</evidence>
<dbReference type="KEGG" id="ccar:122134784"/>
<gene>
    <name evidence="1" type="primary">LOC122134784</name>
</gene>
<protein>
    <submittedName>
        <fullName evidence="1">O-acyltransferase like protein-like</fullName>
    </submittedName>
</protein>